<sequence>MQKLKAGDKVLQHAKPKVGDKVKRLKQFEDYFWLNEAGAEPDGILTIKKDSGTSYSFEEVDGSWAQDRFYRVQTDVLSKPKTPSDFLRQAADTLDERGKQYDSTGSERSMEKTVAIFNMLTGNSLTAAEGWQFMKVLKDVRLWSNTTEVHVDSIVDNLGYTALLAEETISLGGKLKEAKD</sequence>
<reference evidence="1" key="1">
    <citation type="submission" date="2020-10" db="EMBL/GenBank/DDBJ databases">
        <title>Novel bacteriophages targeting Providencia spp. as potential agents for phage therapy.</title>
        <authorList>
            <person name="Rakov C."/>
            <person name="Alkalay-Oren S."/>
            <person name="Coppenhagen-Glazer S."/>
            <person name="Hazan R."/>
        </authorList>
    </citation>
    <scope>NUCLEOTIDE SEQUENCE</scope>
</reference>
<proteinExistence type="predicted"/>
<dbReference type="EMBL" id="MW057854">
    <property type="protein sequence ID" value="QPB11935.1"/>
    <property type="molecule type" value="Genomic_DNA"/>
</dbReference>
<protein>
    <submittedName>
        <fullName evidence="1">Uncharacterized protein</fullName>
    </submittedName>
</protein>
<name>A0A873WPN0_9CAUD</name>
<accession>A0A873WPN0</accession>
<keyword evidence="2" id="KW-1185">Reference proteome</keyword>
<dbReference type="Proteomes" id="UP000663070">
    <property type="component" value="Segment"/>
</dbReference>
<evidence type="ECO:0000313" key="2">
    <source>
        <dbReference type="Proteomes" id="UP000663070"/>
    </source>
</evidence>
<organism evidence="1 2">
    <name type="scientific">Providencia phage PSTCR2</name>
    <dbReference type="NCBI Taxonomy" id="2783544"/>
    <lineage>
        <taxon>Viruses</taxon>
        <taxon>Duplodnaviria</taxon>
        <taxon>Heunggongvirae</taxon>
        <taxon>Uroviricota</taxon>
        <taxon>Caudoviricetes</taxon>
        <taxon>Autographivirales</taxon>
        <taxon>Autotranscriptaviridae</taxon>
        <taxon>Studiervirinae</taxon>
        <taxon>Solymavirus</taxon>
        <taxon>Solymavirus PSTCR2</taxon>
    </lineage>
</organism>
<evidence type="ECO:0000313" key="1">
    <source>
        <dbReference type="EMBL" id="QPB11935.1"/>
    </source>
</evidence>